<evidence type="ECO:0000313" key="1">
    <source>
        <dbReference type="EMBL" id="VCW68876.1"/>
    </source>
</evidence>
<dbReference type="EMBL" id="CYRY02004373">
    <property type="protein sequence ID" value="VCW68876.1"/>
    <property type="molecule type" value="Genomic_DNA"/>
</dbReference>
<dbReference type="Proteomes" id="UP000269945">
    <property type="component" value="Unassembled WGS sequence"/>
</dbReference>
<evidence type="ECO:0000313" key="2">
    <source>
        <dbReference type="Proteomes" id="UP000269945"/>
    </source>
</evidence>
<gene>
    <name evidence="1" type="ORF">BN2614_LOCUS2</name>
</gene>
<comment type="caution">
    <text evidence="1">The sequence shown here is derived from an EMBL/GenBank/DDBJ whole genome shotgun (WGS) entry which is preliminary data.</text>
</comment>
<reference evidence="1 2" key="1">
    <citation type="submission" date="2018-10" db="EMBL/GenBank/DDBJ databases">
        <authorList>
            <person name="Ekblom R."/>
            <person name="Jareborg N."/>
        </authorList>
    </citation>
    <scope>NUCLEOTIDE SEQUENCE [LARGE SCALE GENOMIC DNA]</scope>
    <source>
        <tissue evidence="1">Muscle</tissue>
    </source>
</reference>
<accession>A0A9X9LIB9</accession>
<name>A0A9X9LIB9_GULGU</name>
<sequence>GASRRFPSKLVGSGLWWGAYSGESRIFKDCLLSYTARAGEKTLRDKSLNFRHGVNDKPRLNLAFS</sequence>
<organism evidence="1 2">
    <name type="scientific">Gulo gulo</name>
    <name type="common">Wolverine</name>
    <name type="synonym">Gluton</name>
    <dbReference type="NCBI Taxonomy" id="48420"/>
    <lineage>
        <taxon>Eukaryota</taxon>
        <taxon>Metazoa</taxon>
        <taxon>Chordata</taxon>
        <taxon>Craniata</taxon>
        <taxon>Vertebrata</taxon>
        <taxon>Euteleostomi</taxon>
        <taxon>Mammalia</taxon>
        <taxon>Eutheria</taxon>
        <taxon>Laurasiatheria</taxon>
        <taxon>Carnivora</taxon>
        <taxon>Caniformia</taxon>
        <taxon>Musteloidea</taxon>
        <taxon>Mustelidae</taxon>
        <taxon>Guloninae</taxon>
        <taxon>Gulo</taxon>
    </lineage>
</organism>
<keyword evidence="2" id="KW-1185">Reference proteome</keyword>
<feature type="non-terminal residue" evidence="1">
    <location>
        <position position="1"/>
    </location>
</feature>
<proteinExistence type="predicted"/>
<dbReference type="AlphaFoldDB" id="A0A9X9LIB9"/>
<protein>
    <submittedName>
        <fullName evidence="1">Uncharacterized protein</fullName>
    </submittedName>
</protein>